<feature type="transmembrane region" description="Helical" evidence="1">
    <location>
        <begin position="326"/>
        <end position="346"/>
    </location>
</feature>
<evidence type="ECO:0000313" key="3">
    <source>
        <dbReference type="EMBL" id="THH12396.1"/>
    </source>
</evidence>
<proteinExistence type="predicted"/>
<comment type="caution">
    <text evidence="3">The sequence shown here is derived from an EMBL/GenBank/DDBJ whole genome shotgun (WGS) entry which is preliminary data.</text>
</comment>
<reference evidence="3 4" key="1">
    <citation type="submission" date="2019-02" db="EMBL/GenBank/DDBJ databases">
        <title>Genome sequencing of the rare red list fungi Phellinidium pouzarii.</title>
        <authorList>
            <person name="Buettner E."/>
            <person name="Kellner H."/>
        </authorList>
    </citation>
    <scope>NUCLEOTIDE SEQUENCE [LARGE SCALE GENOMIC DNA]</scope>
    <source>
        <strain evidence="3 4">DSM 108285</strain>
    </source>
</reference>
<feature type="transmembrane region" description="Helical" evidence="1">
    <location>
        <begin position="247"/>
        <end position="272"/>
    </location>
</feature>
<name>A0A4S4LJY6_9AGAM</name>
<evidence type="ECO:0000259" key="2">
    <source>
        <dbReference type="Pfam" id="PF23190"/>
    </source>
</evidence>
<gene>
    <name evidence="3" type="ORF">EW145_g62</name>
</gene>
<dbReference type="Proteomes" id="UP000308199">
    <property type="component" value="Unassembled WGS sequence"/>
</dbReference>
<keyword evidence="4" id="KW-1185">Reference proteome</keyword>
<organism evidence="3 4">
    <name type="scientific">Phellinidium pouzarii</name>
    <dbReference type="NCBI Taxonomy" id="167371"/>
    <lineage>
        <taxon>Eukaryota</taxon>
        <taxon>Fungi</taxon>
        <taxon>Dikarya</taxon>
        <taxon>Basidiomycota</taxon>
        <taxon>Agaricomycotina</taxon>
        <taxon>Agaricomycetes</taxon>
        <taxon>Hymenochaetales</taxon>
        <taxon>Hymenochaetaceae</taxon>
        <taxon>Phellinidium</taxon>
    </lineage>
</organism>
<dbReference type="EMBL" id="SGPK01000001">
    <property type="protein sequence ID" value="THH12396.1"/>
    <property type="molecule type" value="Genomic_DNA"/>
</dbReference>
<keyword evidence="1" id="KW-0472">Membrane</keyword>
<dbReference type="OrthoDB" id="301415at2759"/>
<feature type="transmembrane region" description="Helical" evidence="1">
    <location>
        <begin position="222"/>
        <end position="240"/>
    </location>
</feature>
<keyword evidence="1" id="KW-0812">Transmembrane</keyword>
<dbReference type="InterPro" id="IPR052971">
    <property type="entry name" value="TRP_calcium_channel"/>
</dbReference>
<dbReference type="AlphaFoldDB" id="A0A4S4LJY6"/>
<evidence type="ECO:0000313" key="4">
    <source>
        <dbReference type="Proteomes" id="UP000308199"/>
    </source>
</evidence>
<dbReference type="Pfam" id="PF23190">
    <property type="entry name" value="LHD_TRPY1"/>
    <property type="match status" value="1"/>
</dbReference>
<feature type="domain" description="YVC1 N-terminal linker helical" evidence="2">
    <location>
        <begin position="31"/>
        <end position="209"/>
    </location>
</feature>
<feature type="transmembrane region" description="Helical" evidence="1">
    <location>
        <begin position="358"/>
        <end position="383"/>
    </location>
</feature>
<dbReference type="PANTHER" id="PTHR35859:SF1">
    <property type="entry name" value="NONSELECTIVE CATION CHANNEL PROTEIN"/>
    <property type="match status" value="1"/>
</dbReference>
<sequence length="510" mass="57352">MSSSPTPGVLEVETSSLLSCKSVHASPDTLTKLVKRLRALTLKLLPVQVNPKELADPTSRVVSPHVITTYEVASGDFQEALPYCLLRARQSFLWDANHNPADYDENYCRAIACEVLARRIVHRAPPDRLTSIMSTRYRHLEWDGDRSDLSSALELAIDTHCTIFLSSSEAQHVVNSLWRGDWIQRNNAHGDIDYVPFDETRDKQFSDHLNPSRLSVPRYQNFFRVAIWLVFLLYKILRFVTWRAFNFWAVVSLITDSLLVTAFILRVIGIYLPGNDPDSDKHHYQSFQVLSYVSPLIWMKLVTIVDGYKWVGTMQICVARMLQESGIFFALLSILGIGFAQGLYALDAADGETEHGAAVINALIQALLQWNVVTTVILLNVLISLFSSAYDDVVDDAEAQYLAFFAGKTDSRELGDLRENKPTNLDTNTNKFMKSWFNAADEGEEDVPANQDPEVSEPDGTKICTVPFKNLIKTFPDANVSAETSILVEIQVLRKQLETLTQKLGGDNKD</sequence>
<keyword evidence="1" id="KW-1133">Transmembrane helix</keyword>
<protein>
    <recommendedName>
        <fullName evidence="2">YVC1 N-terminal linker helical domain-containing protein</fullName>
    </recommendedName>
</protein>
<dbReference type="PANTHER" id="PTHR35859">
    <property type="entry name" value="NONSELECTIVE CATION CHANNEL PROTEIN"/>
    <property type="match status" value="1"/>
</dbReference>
<dbReference type="InterPro" id="IPR056337">
    <property type="entry name" value="LHD_YVC1"/>
</dbReference>
<feature type="transmembrane region" description="Helical" evidence="1">
    <location>
        <begin position="284"/>
        <end position="305"/>
    </location>
</feature>
<evidence type="ECO:0000256" key="1">
    <source>
        <dbReference type="SAM" id="Phobius"/>
    </source>
</evidence>
<accession>A0A4S4LJY6</accession>